<dbReference type="AlphaFoldDB" id="A0A7R9JK01"/>
<evidence type="ECO:0000256" key="1">
    <source>
        <dbReference type="SAM" id="MobiDB-lite"/>
    </source>
</evidence>
<sequence length="55" mass="6167">MHHDGSQNNCPKDGYIMSPSRGTNGETQWSTCSAQVMNKLRPTLLAEWFKASLLQ</sequence>
<organism evidence="2">
    <name type="scientific">Timema californicum</name>
    <name type="common">California timema</name>
    <name type="synonym">Walking stick</name>
    <dbReference type="NCBI Taxonomy" id="61474"/>
    <lineage>
        <taxon>Eukaryota</taxon>
        <taxon>Metazoa</taxon>
        <taxon>Ecdysozoa</taxon>
        <taxon>Arthropoda</taxon>
        <taxon>Hexapoda</taxon>
        <taxon>Insecta</taxon>
        <taxon>Pterygota</taxon>
        <taxon>Neoptera</taxon>
        <taxon>Polyneoptera</taxon>
        <taxon>Phasmatodea</taxon>
        <taxon>Timematodea</taxon>
        <taxon>Timematoidea</taxon>
        <taxon>Timematidae</taxon>
        <taxon>Timema</taxon>
    </lineage>
</organism>
<feature type="region of interest" description="Disordered" evidence="1">
    <location>
        <begin position="1"/>
        <end position="28"/>
    </location>
</feature>
<accession>A0A7R9JK01</accession>
<dbReference type="Gene3D" id="3.40.390.10">
    <property type="entry name" value="Collagenase (Catalytic Domain)"/>
    <property type="match status" value="1"/>
</dbReference>
<dbReference type="SUPFAM" id="SSF55486">
    <property type="entry name" value="Metalloproteases ('zincins'), catalytic domain"/>
    <property type="match status" value="1"/>
</dbReference>
<gene>
    <name evidence="2" type="ORF">TCMB3V08_LOCUS12443</name>
</gene>
<protein>
    <submittedName>
        <fullName evidence="2">(California timema) hypothetical protein</fullName>
    </submittedName>
</protein>
<reference evidence="2" key="1">
    <citation type="submission" date="2020-11" db="EMBL/GenBank/DDBJ databases">
        <authorList>
            <person name="Tran Van P."/>
        </authorList>
    </citation>
    <scope>NUCLEOTIDE SEQUENCE</scope>
</reference>
<dbReference type="EMBL" id="OE194953">
    <property type="protein sequence ID" value="CAD7579910.1"/>
    <property type="molecule type" value="Genomic_DNA"/>
</dbReference>
<dbReference type="GO" id="GO:0008237">
    <property type="term" value="F:metallopeptidase activity"/>
    <property type="evidence" value="ECO:0007669"/>
    <property type="project" value="InterPro"/>
</dbReference>
<name>A0A7R9JK01_TIMCA</name>
<feature type="compositionally biased region" description="Polar residues" evidence="1">
    <location>
        <begin position="1"/>
        <end position="10"/>
    </location>
</feature>
<dbReference type="InterPro" id="IPR024079">
    <property type="entry name" value="MetalloPept_cat_dom_sf"/>
</dbReference>
<proteinExistence type="predicted"/>
<evidence type="ECO:0000313" key="2">
    <source>
        <dbReference type="EMBL" id="CAD7579910.1"/>
    </source>
</evidence>